<sequence length="205" mass="22774">MKQTVSEEIVAYMERHGITHRAPKQVWMKMVNLENSFETATNWLVATGHYDDFQRGNATDEVRKQLGKRCRYYDELAPVFTRGAPADIAPSESSNKTVSDAGQHDPSQEQVTAGEVNDNSTVTESAGGLYSQLPHVSMVQGITVRPHGGDTKPKGEDYSRSLQKLELESKKAQLRADIVCSTALNRKKMLDAGIDLKEVNRVLPQ</sequence>
<evidence type="ECO:0000313" key="6">
    <source>
        <dbReference type="Proteomes" id="UP000441208"/>
    </source>
</evidence>
<evidence type="ECO:0000313" key="4">
    <source>
        <dbReference type="EMBL" id="KAE9224068.1"/>
    </source>
</evidence>
<evidence type="ECO:0000313" key="7">
    <source>
        <dbReference type="Proteomes" id="UP000476176"/>
    </source>
</evidence>
<evidence type="ECO:0000313" key="2">
    <source>
        <dbReference type="EMBL" id="KAE8935136.1"/>
    </source>
</evidence>
<feature type="region of interest" description="Disordered" evidence="1">
    <location>
        <begin position="84"/>
        <end position="126"/>
    </location>
</feature>
<dbReference type="EMBL" id="QXGC01000701">
    <property type="protein sequence ID" value="KAE9224068.1"/>
    <property type="molecule type" value="Genomic_DNA"/>
</dbReference>
<dbReference type="EMBL" id="QXGF01000833">
    <property type="protein sequence ID" value="KAE8935136.1"/>
    <property type="molecule type" value="Genomic_DNA"/>
</dbReference>
<evidence type="ECO:0000256" key="1">
    <source>
        <dbReference type="SAM" id="MobiDB-lite"/>
    </source>
</evidence>
<dbReference type="PANTHER" id="PTHR33324:SF2">
    <property type="entry name" value="MYB_SANT-LIKE DNA-BINDING DOMAIN-CONTAINING PROTEIN"/>
    <property type="match status" value="1"/>
</dbReference>
<accession>A0A6A3ERU6</accession>
<protein>
    <submittedName>
        <fullName evidence="2">Uncharacterized protein</fullName>
    </submittedName>
</protein>
<dbReference type="EMBL" id="QXFZ01000788">
    <property type="protein sequence ID" value="KAE9104775.1"/>
    <property type="molecule type" value="Genomic_DNA"/>
</dbReference>
<proteinExistence type="predicted"/>
<dbReference type="Proteomes" id="UP000429523">
    <property type="component" value="Unassembled WGS sequence"/>
</dbReference>
<dbReference type="PANTHER" id="PTHR33324">
    <property type="entry name" value="EXPRESSED PROTEIN"/>
    <property type="match status" value="1"/>
</dbReference>
<comment type="caution">
    <text evidence="2">The sequence shown here is derived from an EMBL/GenBank/DDBJ whole genome shotgun (WGS) entry which is preliminary data.</text>
</comment>
<dbReference type="AlphaFoldDB" id="A0A6A3ERU6"/>
<dbReference type="Proteomes" id="UP000476176">
    <property type="component" value="Unassembled WGS sequence"/>
</dbReference>
<reference evidence="5 6" key="1">
    <citation type="submission" date="2018-08" db="EMBL/GenBank/DDBJ databases">
        <title>Genomic investigation of the strawberry pathogen Phytophthora fragariae indicates pathogenicity is determined by transcriptional variation in three key races.</title>
        <authorList>
            <person name="Adams T.M."/>
            <person name="Armitage A.D."/>
            <person name="Sobczyk M.K."/>
            <person name="Bates H.J."/>
            <person name="Dunwell J.M."/>
            <person name="Nellist C.F."/>
            <person name="Harrison R.J."/>
        </authorList>
    </citation>
    <scope>NUCLEOTIDE SEQUENCE [LARGE SCALE GENOMIC DNA]</scope>
    <source>
        <strain evidence="4 7">BC-23</strain>
        <strain evidence="3 6">NOV-71</strain>
        <strain evidence="2 5">NOV-9</strain>
    </source>
</reference>
<dbReference type="Proteomes" id="UP000441208">
    <property type="component" value="Unassembled WGS sequence"/>
</dbReference>
<organism evidence="2 5">
    <name type="scientific">Phytophthora fragariae</name>
    <dbReference type="NCBI Taxonomy" id="53985"/>
    <lineage>
        <taxon>Eukaryota</taxon>
        <taxon>Sar</taxon>
        <taxon>Stramenopiles</taxon>
        <taxon>Oomycota</taxon>
        <taxon>Peronosporomycetes</taxon>
        <taxon>Peronosporales</taxon>
        <taxon>Peronosporaceae</taxon>
        <taxon>Phytophthora</taxon>
    </lineage>
</organism>
<feature type="compositionally biased region" description="Polar residues" evidence="1">
    <location>
        <begin position="91"/>
        <end position="100"/>
    </location>
</feature>
<evidence type="ECO:0000313" key="5">
    <source>
        <dbReference type="Proteomes" id="UP000429523"/>
    </source>
</evidence>
<gene>
    <name evidence="4" type="ORF">PF004_g12335</name>
    <name evidence="3" type="ORF">PF007_g13945</name>
    <name evidence="2" type="ORF">PF009_g14909</name>
</gene>
<name>A0A6A3ERU6_9STRA</name>
<evidence type="ECO:0000313" key="3">
    <source>
        <dbReference type="EMBL" id="KAE9104775.1"/>
    </source>
</evidence>